<dbReference type="Proteomes" id="UP000830158">
    <property type="component" value="Chromosome"/>
</dbReference>
<evidence type="ECO:0000256" key="1">
    <source>
        <dbReference type="SAM" id="MobiDB-lite"/>
    </source>
</evidence>
<dbReference type="CDD" id="cd00093">
    <property type="entry name" value="HTH_XRE"/>
    <property type="match status" value="1"/>
</dbReference>
<name>A0ABY4P1D0_9PSEU</name>
<feature type="compositionally biased region" description="Basic residues" evidence="1">
    <location>
        <begin position="288"/>
        <end position="298"/>
    </location>
</feature>
<organism evidence="3 4">
    <name type="scientific">Amycolatopsis thermalba</name>
    <dbReference type="NCBI Taxonomy" id="944492"/>
    <lineage>
        <taxon>Bacteria</taxon>
        <taxon>Bacillati</taxon>
        <taxon>Actinomycetota</taxon>
        <taxon>Actinomycetes</taxon>
        <taxon>Pseudonocardiales</taxon>
        <taxon>Pseudonocardiaceae</taxon>
        <taxon>Amycolatopsis</taxon>
    </lineage>
</organism>
<dbReference type="Pfam" id="PF13560">
    <property type="entry name" value="HTH_31"/>
    <property type="match status" value="1"/>
</dbReference>
<evidence type="ECO:0000313" key="3">
    <source>
        <dbReference type="EMBL" id="UQS26057.1"/>
    </source>
</evidence>
<proteinExistence type="predicted"/>
<dbReference type="InterPro" id="IPR043917">
    <property type="entry name" value="DUF5753"/>
</dbReference>
<gene>
    <name evidence="3" type="ORF">L1857_26210</name>
</gene>
<protein>
    <submittedName>
        <fullName evidence="3">Helix-turn-helix transcriptional regulator</fullName>
    </submittedName>
</protein>
<dbReference type="Gene3D" id="1.10.260.40">
    <property type="entry name" value="lambda repressor-like DNA-binding domains"/>
    <property type="match status" value="1"/>
</dbReference>
<dbReference type="Pfam" id="PF19054">
    <property type="entry name" value="DUF5753"/>
    <property type="match status" value="1"/>
</dbReference>
<dbReference type="InterPro" id="IPR010982">
    <property type="entry name" value="Lambda_DNA-bd_dom_sf"/>
</dbReference>
<reference evidence="3" key="1">
    <citation type="submission" date="2022-01" db="EMBL/GenBank/DDBJ databases">
        <title>PSI-footprinting approach for the identification of protein synthesis inhibitor producers.</title>
        <authorList>
            <person name="Handel F."/>
            <person name="Kulik A."/>
            <person name="Wex K.W."/>
            <person name="Berscheid A."/>
            <person name="Saur J.S."/>
            <person name="Winkler A."/>
            <person name="Wibberg D."/>
            <person name="Kalinowski J."/>
            <person name="Broetz-Oesterhelt H."/>
            <person name="Mast Y."/>
        </authorList>
    </citation>
    <scope>NUCLEOTIDE SEQUENCE</scope>
    <source>
        <strain evidence="3">KNN 49.3e</strain>
    </source>
</reference>
<evidence type="ECO:0000313" key="4">
    <source>
        <dbReference type="Proteomes" id="UP000830158"/>
    </source>
</evidence>
<dbReference type="PROSITE" id="PS50943">
    <property type="entry name" value="HTH_CROC1"/>
    <property type="match status" value="1"/>
</dbReference>
<accession>A0ABY4P1D0</accession>
<dbReference type="InterPro" id="IPR001387">
    <property type="entry name" value="Cro/C1-type_HTH"/>
</dbReference>
<dbReference type="SUPFAM" id="SSF47413">
    <property type="entry name" value="lambda repressor-like DNA-binding domains"/>
    <property type="match status" value="1"/>
</dbReference>
<dbReference type="RefSeq" id="WP_162831082.1">
    <property type="nucleotide sequence ID" value="NZ_CP091196.1"/>
</dbReference>
<evidence type="ECO:0000259" key="2">
    <source>
        <dbReference type="PROSITE" id="PS50943"/>
    </source>
</evidence>
<keyword evidence="4" id="KW-1185">Reference proteome</keyword>
<dbReference type="EMBL" id="CP091196">
    <property type="protein sequence ID" value="UQS26057.1"/>
    <property type="molecule type" value="Genomic_DNA"/>
</dbReference>
<feature type="domain" description="HTH cro/C1-type" evidence="2">
    <location>
        <begin position="32"/>
        <end position="76"/>
    </location>
</feature>
<feature type="region of interest" description="Disordered" evidence="1">
    <location>
        <begin position="278"/>
        <end position="298"/>
    </location>
</feature>
<sequence length="298" mass="33107">MASDDREARAGNEQPLARLLRSHWSARQPQESLRSVAQRLGVVHTTLGRWLDGSRTPSEDQVRALADVLKITGRARDDLLKLAQWSSARGRTAGLLGISDAFTEILNLESQARTVAEWSPLRIPDLLQTAHYARNTSKENAAHGATLKLGRQSVLLENKTIHYRAYLGMPALTSRVGGKSVMAEQIEKLLVASERTTTEVRLVPNDLDWHDGQLGGFVLYEREDEPAVVHIQHLGASTYLTYPEVVAQYRALLAELDALALTPQETRQHLENVLQALIGTNRPQSARHSPRKPRSSQS</sequence>